<name>A0A8X6R452_TRICX</name>
<dbReference type="AlphaFoldDB" id="A0A8X6R452"/>
<protein>
    <submittedName>
        <fullName evidence="1">Uncharacterized protein</fullName>
    </submittedName>
</protein>
<keyword evidence="2" id="KW-1185">Reference proteome</keyword>
<sequence length="107" mass="11984">MSSVCLSWVLSAKLNPSTDLHRQSSSTSNWYRLYQGWRTSGTRTINGMRQNILGTPAIKMVCILFQNNKVHSEVLRTNAAGSTLVCYCLALVTSWTTVAYDVKFVYA</sequence>
<evidence type="ECO:0000313" key="1">
    <source>
        <dbReference type="EMBL" id="GFX88058.1"/>
    </source>
</evidence>
<accession>A0A8X6R452</accession>
<evidence type="ECO:0000313" key="2">
    <source>
        <dbReference type="Proteomes" id="UP000887159"/>
    </source>
</evidence>
<dbReference type="EMBL" id="BMAU01021046">
    <property type="protein sequence ID" value="GFX88058.1"/>
    <property type="molecule type" value="Genomic_DNA"/>
</dbReference>
<dbReference type="Proteomes" id="UP000887159">
    <property type="component" value="Unassembled WGS sequence"/>
</dbReference>
<organism evidence="1 2">
    <name type="scientific">Trichonephila clavipes</name>
    <name type="common">Golden silk orbweaver</name>
    <name type="synonym">Nephila clavipes</name>
    <dbReference type="NCBI Taxonomy" id="2585209"/>
    <lineage>
        <taxon>Eukaryota</taxon>
        <taxon>Metazoa</taxon>
        <taxon>Ecdysozoa</taxon>
        <taxon>Arthropoda</taxon>
        <taxon>Chelicerata</taxon>
        <taxon>Arachnida</taxon>
        <taxon>Araneae</taxon>
        <taxon>Araneomorphae</taxon>
        <taxon>Entelegynae</taxon>
        <taxon>Araneoidea</taxon>
        <taxon>Nephilidae</taxon>
        <taxon>Trichonephila</taxon>
    </lineage>
</organism>
<proteinExistence type="predicted"/>
<gene>
    <name evidence="1" type="ORF">TNCV_158761</name>
</gene>
<reference evidence="1" key="1">
    <citation type="submission" date="2020-08" db="EMBL/GenBank/DDBJ databases">
        <title>Multicomponent nature underlies the extraordinary mechanical properties of spider dragline silk.</title>
        <authorList>
            <person name="Kono N."/>
            <person name="Nakamura H."/>
            <person name="Mori M."/>
            <person name="Yoshida Y."/>
            <person name="Ohtoshi R."/>
            <person name="Malay A.D."/>
            <person name="Moran D.A.P."/>
            <person name="Tomita M."/>
            <person name="Numata K."/>
            <person name="Arakawa K."/>
        </authorList>
    </citation>
    <scope>NUCLEOTIDE SEQUENCE</scope>
</reference>
<comment type="caution">
    <text evidence="1">The sequence shown here is derived from an EMBL/GenBank/DDBJ whole genome shotgun (WGS) entry which is preliminary data.</text>
</comment>